<evidence type="ECO:0000256" key="2">
    <source>
        <dbReference type="ARBA" id="ARBA00023002"/>
    </source>
</evidence>
<evidence type="ECO:0000313" key="4">
    <source>
        <dbReference type="Proteomes" id="UP000023152"/>
    </source>
</evidence>
<reference evidence="3 4" key="1">
    <citation type="journal article" date="2013" name="Curr. Biol.">
        <title>The Genome of the Foraminiferan Reticulomyxa filosa.</title>
        <authorList>
            <person name="Glockner G."/>
            <person name="Hulsmann N."/>
            <person name="Schleicher M."/>
            <person name="Noegel A.A."/>
            <person name="Eichinger L."/>
            <person name="Gallinger C."/>
            <person name="Pawlowski J."/>
            <person name="Sierra R."/>
            <person name="Euteneuer U."/>
            <person name="Pillet L."/>
            <person name="Moustafa A."/>
            <person name="Platzer M."/>
            <person name="Groth M."/>
            <person name="Szafranski K."/>
            <person name="Schliwa M."/>
        </authorList>
    </citation>
    <scope>NUCLEOTIDE SEQUENCE [LARGE SCALE GENOMIC DNA]</scope>
</reference>
<dbReference type="GO" id="GO:0007584">
    <property type="term" value="P:response to nutrient"/>
    <property type="evidence" value="ECO:0007669"/>
    <property type="project" value="TreeGrafter"/>
</dbReference>
<keyword evidence="2" id="KW-0560">Oxidoreductase</keyword>
<comment type="cofactor">
    <cofactor evidence="1">
        <name>thiamine diphosphate</name>
        <dbReference type="ChEBI" id="CHEBI:58937"/>
    </cofactor>
</comment>
<dbReference type="GO" id="GO:0009083">
    <property type="term" value="P:branched-chain amino acid catabolic process"/>
    <property type="evidence" value="ECO:0007669"/>
    <property type="project" value="TreeGrafter"/>
</dbReference>
<gene>
    <name evidence="3" type="ORF">RFI_12366</name>
</gene>
<keyword evidence="4" id="KW-1185">Reference proteome</keyword>
<dbReference type="GO" id="GO:0016491">
    <property type="term" value="F:oxidoreductase activity"/>
    <property type="evidence" value="ECO:0007669"/>
    <property type="project" value="UniProtKB-KW"/>
</dbReference>
<sequence length="343" mass="38727">MSHKIVKKKKDWACANCGDPIRQVSGLWRGMFYESVIMNWLSNGNQPNGMLIRLQGFGTGLFGGNFHTHNSLNFPPGLDVVCYSNGSDYVRGWRYNIQQAKGGRVVMSVDCTKLLNQRHVFEDMGSRDSLLLLPHPTPSEYITLEDVILYPSKRSSHTQSVDEHFVEKVICSDVSVDNKTIVENHASYSSNADLRSYFNTSTNSKPYVCIVTYGVGVPLARQVLTLFLFIAQEVLCKKYGYENVLVIDTPCLSKIPNKLKQLFESVKNQKAGKSDPRFQIMFADMCKEMNAPLNNFAVKLQNESILQHFEWKSAAALQTYNLLGKEVSFLSRDEIVNTVLSIK</sequence>
<evidence type="ECO:0000256" key="1">
    <source>
        <dbReference type="ARBA" id="ARBA00001964"/>
    </source>
</evidence>
<dbReference type="PANTHER" id="PTHR42980:SF1">
    <property type="entry name" value="2-OXOISOVALERATE DEHYDROGENASE SUBUNIT BETA, MITOCHONDRIAL"/>
    <property type="match status" value="1"/>
</dbReference>
<proteinExistence type="predicted"/>
<dbReference type="AlphaFoldDB" id="X6NEN2"/>
<accession>X6NEN2</accession>
<dbReference type="PANTHER" id="PTHR42980">
    <property type="entry name" value="2-OXOISOVALERATE DEHYDROGENASE SUBUNIT BETA-RELATED"/>
    <property type="match status" value="1"/>
</dbReference>
<dbReference type="EMBL" id="ASPP01008960">
    <property type="protein sequence ID" value="ETO24790.1"/>
    <property type="molecule type" value="Genomic_DNA"/>
</dbReference>
<protein>
    <submittedName>
        <fullName evidence="3">Uncharacterized protein</fullName>
    </submittedName>
</protein>
<name>X6NEN2_RETFI</name>
<dbReference type="Proteomes" id="UP000023152">
    <property type="component" value="Unassembled WGS sequence"/>
</dbReference>
<comment type="caution">
    <text evidence="3">The sequence shown here is derived from an EMBL/GenBank/DDBJ whole genome shotgun (WGS) entry which is preliminary data.</text>
</comment>
<evidence type="ECO:0000313" key="3">
    <source>
        <dbReference type="EMBL" id="ETO24790.1"/>
    </source>
</evidence>
<organism evidence="3 4">
    <name type="scientific">Reticulomyxa filosa</name>
    <dbReference type="NCBI Taxonomy" id="46433"/>
    <lineage>
        <taxon>Eukaryota</taxon>
        <taxon>Sar</taxon>
        <taxon>Rhizaria</taxon>
        <taxon>Retaria</taxon>
        <taxon>Foraminifera</taxon>
        <taxon>Monothalamids</taxon>
        <taxon>Reticulomyxidae</taxon>
        <taxon>Reticulomyxa</taxon>
    </lineage>
</organism>